<protein>
    <submittedName>
        <fullName evidence="2">Uncharacterized protein</fullName>
    </submittedName>
</protein>
<feature type="transmembrane region" description="Helical" evidence="1">
    <location>
        <begin position="12"/>
        <end position="32"/>
    </location>
</feature>
<comment type="caution">
    <text evidence="2">The sequence shown here is derived from an EMBL/GenBank/DDBJ whole genome shotgun (WGS) entry which is preliminary data.</text>
</comment>
<evidence type="ECO:0000313" key="3">
    <source>
        <dbReference type="Proteomes" id="UP001497045"/>
    </source>
</evidence>
<evidence type="ECO:0000256" key="1">
    <source>
        <dbReference type="SAM" id="Phobius"/>
    </source>
</evidence>
<organism evidence="2 3">
    <name type="scientific">Aurantiacibacter gilvus</name>
    <dbReference type="NCBI Taxonomy" id="3139141"/>
    <lineage>
        <taxon>Bacteria</taxon>
        <taxon>Pseudomonadati</taxon>
        <taxon>Pseudomonadota</taxon>
        <taxon>Alphaproteobacteria</taxon>
        <taxon>Sphingomonadales</taxon>
        <taxon>Erythrobacteraceae</taxon>
        <taxon>Aurantiacibacter</taxon>
    </lineage>
</organism>
<keyword evidence="1" id="KW-0812">Transmembrane</keyword>
<keyword evidence="1" id="KW-1133">Transmembrane helix</keyword>
<sequence length="57" mass="7014">MDEAYRAKLQHWLTSMLLLQLFAVLWAAYVWFWRHLPLLAYNVGEALWQRYMSRWVA</sequence>
<gene>
    <name evidence="2" type="ORF">AAEO60_15025</name>
</gene>
<accession>A0ABU9IHV4</accession>
<name>A0ABU9IHV4_9SPHN</name>
<keyword evidence="3" id="KW-1185">Reference proteome</keyword>
<keyword evidence="1" id="KW-0472">Membrane</keyword>
<reference evidence="2 3" key="1">
    <citation type="submission" date="2024-04" db="EMBL/GenBank/DDBJ databases">
        <title>Aurantiacibacter sp. DGU6 16S ribosomal RNA gene Genome sequencing and assembly.</title>
        <authorList>
            <person name="Park S."/>
        </authorList>
    </citation>
    <scope>NUCLEOTIDE SEQUENCE [LARGE SCALE GENOMIC DNA]</scope>
    <source>
        <strain evidence="2 3">DGU6</strain>
    </source>
</reference>
<dbReference type="RefSeq" id="WP_341674526.1">
    <property type="nucleotide sequence ID" value="NZ_JBBYHV010000002.1"/>
</dbReference>
<dbReference type="Proteomes" id="UP001497045">
    <property type="component" value="Unassembled WGS sequence"/>
</dbReference>
<evidence type="ECO:0000313" key="2">
    <source>
        <dbReference type="EMBL" id="MEL1251987.1"/>
    </source>
</evidence>
<dbReference type="EMBL" id="JBBYHV010000002">
    <property type="protein sequence ID" value="MEL1251987.1"/>
    <property type="molecule type" value="Genomic_DNA"/>
</dbReference>
<proteinExistence type="predicted"/>